<dbReference type="AlphaFoldDB" id="A0A0C3EJ52"/>
<accession>A0A0C3EJ52</accession>
<dbReference type="HOGENOM" id="CLU_2097742_0_0_1"/>
<reference evidence="1 2" key="1">
    <citation type="submission" date="2014-04" db="EMBL/GenBank/DDBJ databases">
        <authorList>
            <consortium name="DOE Joint Genome Institute"/>
            <person name="Kuo A."/>
            <person name="Tarkka M."/>
            <person name="Buscot F."/>
            <person name="Kohler A."/>
            <person name="Nagy L.G."/>
            <person name="Floudas D."/>
            <person name="Copeland A."/>
            <person name="Barry K.W."/>
            <person name="Cichocki N."/>
            <person name="Veneault-Fourrey C."/>
            <person name="LaButti K."/>
            <person name="Lindquist E.A."/>
            <person name="Lipzen A."/>
            <person name="Lundell T."/>
            <person name="Morin E."/>
            <person name="Murat C."/>
            <person name="Sun H."/>
            <person name="Tunlid A."/>
            <person name="Henrissat B."/>
            <person name="Grigoriev I.V."/>
            <person name="Hibbett D.S."/>
            <person name="Martin F."/>
            <person name="Nordberg H.P."/>
            <person name="Cantor M.N."/>
            <person name="Hua S.X."/>
        </authorList>
    </citation>
    <scope>NUCLEOTIDE SEQUENCE [LARGE SCALE GENOMIC DNA]</scope>
    <source>
        <strain evidence="1 2">F 1598</strain>
    </source>
</reference>
<evidence type="ECO:0000313" key="2">
    <source>
        <dbReference type="Proteomes" id="UP000054166"/>
    </source>
</evidence>
<evidence type="ECO:0000313" key="1">
    <source>
        <dbReference type="EMBL" id="KIM72625.1"/>
    </source>
</evidence>
<proteinExistence type="predicted"/>
<protein>
    <submittedName>
        <fullName evidence="1">Uncharacterized protein</fullName>
    </submittedName>
</protein>
<dbReference type="OrthoDB" id="10419656at2759"/>
<reference evidence="2" key="2">
    <citation type="submission" date="2015-01" db="EMBL/GenBank/DDBJ databases">
        <title>Evolutionary Origins and Diversification of the Mycorrhizal Mutualists.</title>
        <authorList>
            <consortium name="DOE Joint Genome Institute"/>
            <consortium name="Mycorrhizal Genomics Consortium"/>
            <person name="Kohler A."/>
            <person name="Kuo A."/>
            <person name="Nagy L.G."/>
            <person name="Floudas D."/>
            <person name="Copeland A."/>
            <person name="Barry K.W."/>
            <person name="Cichocki N."/>
            <person name="Veneault-Fourrey C."/>
            <person name="LaButti K."/>
            <person name="Lindquist E.A."/>
            <person name="Lipzen A."/>
            <person name="Lundell T."/>
            <person name="Morin E."/>
            <person name="Murat C."/>
            <person name="Riley R."/>
            <person name="Ohm R."/>
            <person name="Sun H."/>
            <person name="Tunlid A."/>
            <person name="Henrissat B."/>
            <person name="Grigoriev I.V."/>
            <person name="Hibbett D.S."/>
            <person name="Martin F."/>
        </authorList>
    </citation>
    <scope>NUCLEOTIDE SEQUENCE [LARGE SCALE GENOMIC DNA]</scope>
    <source>
        <strain evidence="2">F 1598</strain>
    </source>
</reference>
<dbReference type="EMBL" id="KN833118">
    <property type="protein sequence ID" value="KIM72625.1"/>
    <property type="molecule type" value="Genomic_DNA"/>
</dbReference>
<keyword evidence="2" id="KW-1185">Reference proteome</keyword>
<organism evidence="1 2">
    <name type="scientific">Piloderma croceum (strain F 1598)</name>
    <dbReference type="NCBI Taxonomy" id="765440"/>
    <lineage>
        <taxon>Eukaryota</taxon>
        <taxon>Fungi</taxon>
        <taxon>Dikarya</taxon>
        <taxon>Basidiomycota</taxon>
        <taxon>Agaricomycotina</taxon>
        <taxon>Agaricomycetes</taxon>
        <taxon>Agaricomycetidae</taxon>
        <taxon>Atheliales</taxon>
        <taxon>Atheliaceae</taxon>
        <taxon>Piloderma</taxon>
    </lineage>
</organism>
<dbReference type="InParanoid" id="A0A0C3EJ52"/>
<name>A0A0C3EJ52_PILCF</name>
<gene>
    <name evidence="1" type="ORF">PILCRDRAFT_739133</name>
</gene>
<dbReference type="Proteomes" id="UP000054166">
    <property type="component" value="Unassembled WGS sequence"/>
</dbReference>
<sequence length="116" mass="12838">MTLSALEQLAIARTGKTVPIVDGIEPYVEEMKRALEQPINTLEKSFDDLFIDVRPVVLPNKTPSGEAEAGVILVRVDGDPVERPEIFWETNGDKRVKKVVETCLGLTIGPFLSYVL</sequence>